<dbReference type="InterPro" id="IPR045584">
    <property type="entry name" value="Pilin-like"/>
</dbReference>
<comment type="caution">
    <text evidence="3">The sequence shown here is derived from an EMBL/GenBank/DDBJ whole genome shotgun (WGS) entry which is preliminary data.</text>
</comment>
<name>A0A1S1HSS4_PROST</name>
<dbReference type="EMBL" id="LVIE01000179">
    <property type="protein sequence ID" value="OHT23400.1"/>
    <property type="molecule type" value="Genomic_DNA"/>
</dbReference>
<reference evidence="3 4" key="1">
    <citation type="submission" date="2016-03" db="EMBL/GenBank/DDBJ databases">
        <title>Genome sequence of Providencia stuartii strain, isolated from the salivary glands of larval Lucilia sericata.</title>
        <authorList>
            <person name="Yuan Y."/>
            <person name="Zhang Y."/>
            <person name="Fu S."/>
            <person name="Crippen T.L."/>
            <person name="Visi D."/>
            <person name="Benbow M.E."/>
            <person name="Allen M."/>
            <person name="Tomberlin J.K."/>
            <person name="Sze S.-H."/>
            <person name="Tarone A.M."/>
        </authorList>
    </citation>
    <scope>NUCLEOTIDE SEQUENCE [LARGE SCALE GENOMIC DNA]</scope>
    <source>
        <strain evidence="3 4">Crippen</strain>
    </source>
</reference>
<keyword evidence="4" id="KW-1185">Reference proteome</keyword>
<dbReference type="AlphaFoldDB" id="A0A1S1HSS4"/>
<accession>A0A1S1HSS4</accession>
<protein>
    <submittedName>
        <fullName evidence="3">Peptidase</fullName>
    </submittedName>
</protein>
<sequence length="161" mass="18065">MGGQTQEQEKGFTLIEILVVIFICSLVLLPALYGWQQQQQRTRLIDAARQVAVFIYSHLMESIYLNQHRILLINNTQGDWTVTIKDAVTNQQIAILSSAKFNNIGMKSATRTSVDLYGKQGTSHAFRIELINDFGQMTVFMSAAGRIRGCSNKKIIGVPRC</sequence>
<gene>
    <name evidence="3" type="ORF">A3Q29_05485</name>
</gene>
<dbReference type="RefSeq" id="WP_070928834.1">
    <property type="nucleotide sequence ID" value="NZ_VAUE01000002.1"/>
</dbReference>
<evidence type="ECO:0000313" key="4">
    <source>
        <dbReference type="Proteomes" id="UP000179588"/>
    </source>
</evidence>
<proteinExistence type="predicted"/>
<keyword evidence="2" id="KW-0812">Transmembrane</keyword>
<dbReference type="Pfam" id="PF07963">
    <property type="entry name" value="N_methyl"/>
    <property type="match status" value="1"/>
</dbReference>
<comment type="subcellular location">
    <subcellularLocation>
        <location evidence="1">Membrane</location>
        <topology evidence="1">Single-pass membrane protein</topology>
    </subcellularLocation>
</comment>
<dbReference type="NCBIfam" id="TIGR02532">
    <property type="entry name" value="IV_pilin_GFxxxE"/>
    <property type="match status" value="1"/>
</dbReference>
<evidence type="ECO:0000313" key="3">
    <source>
        <dbReference type="EMBL" id="OHT23400.1"/>
    </source>
</evidence>
<dbReference type="InterPro" id="IPR012902">
    <property type="entry name" value="N_methyl_site"/>
</dbReference>
<dbReference type="SUPFAM" id="SSF54523">
    <property type="entry name" value="Pili subunits"/>
    <property type="match status" value="1"/>
</dbReference>
<dbReference type="GO" id="GO:0016020">
    <property type="term" value="C:membrane"/>
    <property type="evidence" value="ECO:0007669"/>
    <property type="project" value="UniProtKB-SubCell"/>
</dbReference>
<feature type="transmembrane region" description="Helical" evidence="2">
    <location>
        <begin position="12"/>
        <end position="35"/>
    </location>
</feature>
<keyword evidence="2" id="KW-0472">Membrane</keyword>
<dbReference type="Proteomes" id="UP000179588">
    <property type="component" value="Unassembled WGS sequence"/>
</dbReference>
<evidence type="ECO:0000256" key="1">
    <source>
        <dbReference type="ARBA" id="ARBA00004167"/>
    </source>
</evidence>
<evidence type="ECO:0000256" key="2">
    <source>
        <dbReference type="SAM" id="Phobius"/>
    </source>
</evidence>
<dbReference type="OrthoDB" id="6454803at2"/>
<keyword evidence="2" id="KW-1133">Transmembrane helix</keyword>
<organism evidence="3 4">
    <name type="scientific">Providencia stuartii</name>
    <dbReference type="NCBI Taxonomy" id="588"/>
    <lineage>
        <taxon>Bacteria</taxon>
        <taxon>Pseudomonadati</taxon>
        <taxon>Pseudomonadota</taxon>
        <taxon>Gammaproteobacteria</taxon>
        <taxon>Enterobacterales</taxon>
        <taxon>Morganellaceae</taxon>
        <taxon>Providencia</taxon>
    </lineage>
</organism>